<proteinExistence type="predicted"/>
<name>A0ABD3XT02_SINWO</name>
<reference evidence="3 4" key="1">
    <citation type="submission" date="2024-11" db="EMBL/GenBank/DDBJ databases">
        <title>Chromosome-level genome assembly of the freshwater bivalve Anodonta woodiana.</title>
        <authorList>
            <person name="Chen X."/>
        </authorList>
    </citation>
    <scope>NUCLEOTIDE SEQUENCE [LARGE SCALE GENOMIC DNA]</scope>
    <source>
        <strain evidence="3">MN2024</strain>
        <tissue evidence="3">Gills</tissue>
    </source>
</reference>
<gene>
    <name evidence="3" type="ORF">ACJMK2_001110</name>
</gene>
<dbReference type="InterPro" id="IPR050111">
    <property type="entry name" value="C-type_lectin/snaclec_domain"/>
</dbReference>
<evidence type="ECO:0000313" key="4">
    <source>
        <dbReference type="Proteomes" id="UP001634394"/>
    </source>
</evidence>
<dbReference type="Gene3D" id="3.10.100.10">
    <property type="entry name" value="Mannose-Binding Protein A, subunit A"/>
    <property type="match status" value="1"/>
</dbReference>
<accession>A0ABD3XT02</accession>
<organism evidence="3 4">
    <name type="scientific">Sinanodonta woodiana</name>
    <name type="common">Chinese pond mussel</name>
    <name type="synonym">Anodonta woodiana</name>
    <dbReference type="NCBI Taxonomy" id="1069815"/>
    <lineage>
        <taxon>Eukaryota</taxon>
        <taxon>Metazoa</taxon>
        <taxon>Spiralia</taxon>
        <taxon>Lophotrochozoa</taxon>
        <taxon>Mollusca</taxon>
        <taxon>Bivalvia</taxon>
        <taxon>Autobranchia</taxon>
        <taxon>Heteroconchia</taxon>
        <taxon>Palaeoheterodonta</taxon>
        <taxon>Unionida</taxon>
        <taxon>Unionoidea</taxon>
        <taxon>Unionidae</taxon>
        <taxon>Unioninae</taxon>
        <taxon>Sinanodonta</taxon>
    </lineage>
</organism>
<feature type="domain" description="C-type lectin" evidence="2">
    <location>
        <begin position="35"/>
        <end position="158"/>
    </location>
</feature>
<keyword evidence="1" id="KW-0732">Signal</keyword>
<dbReference type="InterPro" id="IPR016187">
    <property type="entry name" value="CTDL_fold"/>
</dbReference>
<dbReference type="CDD" id="cd00037">
    <property type="entry name" value="CLECT"/>
    <property type="match status" value="1"/>
</dbReference>
<dbReference type="SMART" id="SM00034">
    <property type="entry name" value="CLECT"/>
    <property type="match status" value="1"/>
</dbReference>
<evidence type="ECO:0000313" key="3">
    <source>
        <dbReference type="EMBL" id="KAL3888750.1"/>
    </source>
</evidence>
<dbReference type="SUPFAM" id="SSF56436">
    <property type="entry name" value="C-type lectin-like"/>
    <property type="match status" value="1"/>
</dbReference>
<dbReference type="InterPro" id="IPR016186">
    <property type="entry name" value="C-type_lectin-like/link_sf"/>
</dbReference>
<dbReference type="EMBL" id="JBJQND010000001">
    <property type="protein sequence ID" value="KAL3888750.1"/>
    <property type="molecule type" value="Genomic_DNA"/>
</dbReference>
<dbReference type="InterPro" id="IPR001304">
    <property type="entry name" value="C-type_lectin-like"/>
</dbReference>
<dbReference type="Pfam" id="PF00059">
    <property type="entry name" value="Lectin_C"/>
    <property type="match status" value="1"/>
</dbReference>
<dbReference type="PROSITE" id="PS50041">
    <property type="entry name" value="C_TYPE_LECTIN_2"/>
    <property type="match status" value="1"/>
</dbReference>
<dbReference type="Proteomes" id="UP001634394">
    <property type="component" value="Unassembled WGS sequence"/>
</dbReference>
<dbReference type="PANTHER" id="PTHR22803">
    <property type="entry name" value="MANNOSE, PHOSPHOLIPASE, LECTIN RECEPTOR RELATED"/>
    <property type="match status" value="1"/>
</dbReference>
<feature type="signal peptide" evidence="1">
    <location>
        <begin position="1"/>
        <end position="24"/>
    </location>
</feature>
<keyword evidence="4" id="KW-1185">Reference proteome</keyword>
<sequence length="176" mass="20277">MDTFNVFLLFLIFNAVNLLTGGNAELSCPTAFELHGERCYKALDLYASWAEAKIYCRVLGGKLAVVDSNYEQTIISGMMTQMIGKISNPLYWLDGSDMLVEHEWRWMGDHGDSVPISYSNWADGQPERSKERCLEIRYDWLSRWNNHHCWYTKSFFCEARAVATEGEIVNETIQDP</sequence>
<feature type="chain" id="PRO_5044742620" description="C-type lectin domain-containing protein" evidence="1">
    <location>
        <begin position="25"/>
        <end position="176"/>
    </location>
</feature>
<evidence type="ECO:0000256" key="1">
    <source>
        <dbReference type="SAM" id="SignalP"/>
    </source>
</evidence>
<dbReference type="AlphaFoldDB" id="A0ABD3XT02"/>
<protein>
    <recommendedName>
        <fullName evidence="2">C-type lectin domain-containing protein</fullName>
    </recommendedName>
</protein>
<comment type="caution">
    <text evidence="3">The sequence shown here is derived from an EMBL/GenBank/DDBJ whole genome shotgun (WGS) entry which is preliminary data.</text>
</comment>
<evidence type="ECO:0000259" key="2">
    <source>
        <dbReference type="PROSITE" id="PS50041"/>
    </source>
</evidence>